<feature type="domain" description="Tyrosine-protein phosphatase" evidence="1">
    <location>
        <begin position="25"/>
        <end position="170"/>
    </location>
</feature>
<proteinExistence type="predicted"/>
<keyword evidence="4" id="KW-1185">Reference proteome</keyword>
<dbReference type="PROSITE" id="PS50056">
    <property type="entry name" value="TYR_PHOSPHATASE_2"/>
    <property type="match status" value="1"/>
</dbReference>
<evidence type="ECO:0000313" key="4">
    <source>
        <dbReference type="Proteomes" id="UP000886523"/>
    </source>
</evidence>
<evidence type="ECO:0008006" key="5">
    <source>
        <dbReference type="Google" id="ProtNLM"/>
    </source>
</evidence>
<evidence type="ECO:0000259" key="2">
    <source>
        <dbReference type="PROSITE" id="PS50056"/>
    </source>
</evidence>
<dbReference type="PANTHER" id="PTHR46377:SF1">
    <property type="entry name" value="DUAL SPECIFICITY PROTEIN PHOSPHATASE 19"/>
    <property type="match status" value="1"/>
</dbReference>
<name>A0A9P6DNW7_9AGAM</name>
<dbReference type="Gene3D" id="3.90.190.10">
    <property type="entry name" value="Protein tyrosine phosphatase superfamily"/>
    <property type="match status" value="1"/>
</dbReference>
<dbReference type="OrthoDB" id="2017893at2759"/>
<feature type="domain" description="Tyrosine specific protein phosphatases" evidence="2">
    <location>
        <begin position="90"/>
        <end position="148"/>
    </location>
</feature>
<dbReference type="InterPro" id="IPR029021">
    <property type="entry name" value="Prot-tyrosine_phosphatase-like"/>
</dbReference>
<dbReference type="SMART" id="SM00195">
    <property type="entry name" value="DSPc"/>
    <property type="match status" value="1"/>
</dbReference>
<dbReference type="InterPro" id="IPR020422">
    <property type="entry name" value="TYR_PHOSPHATASE_DUAL_dom"/>
</dbReference>
<dbReference type="CDD" id="cd14498">
    <property type="entry name" value="DSP"/>
    <property type="match status" value="1"/>
</dbReference>
<dbReference type="InterPro" id="IPR000387">
    <property type="entry name" value="Tyr_Pase_dom"/>
</dbReference>
<organism evidence="3 4">
    <name type="scientific">Hydnum rufescens UP504</name>
    <dbReference type="NCBI Taxonomy" id="1448309"/>
    <lineage>
        <taxon>Eukaryota</taxon>
        <taxon>Fungi</taxon>
        <taxon>Dikarya</taxon>
        <taxon>Basidiomycota</taxon>
        <taxon>Agaricomycotina</taxon>
        <taxon>Agaricomycetes</taxon>
        <taxon>Cantharellales</taxon>
        <taxon>Hydnaceae</taxon>
        <taxon>Hydnum</taxon>
    </lineage>
</organism>
<dbReference type="Proteomes" id="UP000886523">
    <property type="component" value="Unassembled WGS sequence"/>
</dbReference>
<dbReference type="GO" id="GO:0005737">
    <property type="term" value="C:cytoplasm"/>
    <property type="evidence" value="ECO:0007669"/>
    <property type="project" value="TreeGrafter"/>
</dbReference>
<protein>
    <recommendedName>
        <fullName evidence="5">Protein-tyrosine-phosphatase</fullName>
    </recommendedName>
</protein>
<dbReference type="EMBL" id="MU129143">
    <property type="protein sequence ID" value="KAF9505643.1"/>
    <property type="molecule type" value="Genomic_DNA"/>
</dbReference>
<dbReference type="GO" id="GO:0008579">
    <property type="term" value="F:JUN kinase phosphatase activity"/>
    <property type="evidence" value="ECO:0007669"/>
    <property type="project" value="TreeGrafter"/>
</dbReference>
<sequence length="212" mass="23707">MDKSRVYIGVTQKAVTNPATQDVHTASEIVPRLYISDVEIATNKSVLESLNITHILSVMLVQDIPKLDLPKQLIRYAVPILDRPNAPLLPELSGAVSFITNALIDPKARVLCHCYAGASRSPTIVIAYLLSSMNMTVDEALNYVRVKRGITRPNPGFVQQLRTWDEDRRHKDVRLRSADAQDLDRVKAQHIDYGAAIRVSLTLMPDRVISWA</sequence>
<evidence type="ECO:0000259" key="1">
    <source>
        <dbReference type="PROSITE" id="PS50054"/>
    </source>
</evidence>
<dbReference type="PANTHER" id="PTHR46377">
    <property type="entry name" value="DUAL SPECIFICITY PROTEIN PHOSPHATASE 19"/>
    <property type="match status" value="1"/>
</dbReference>
<dbReference type="AlphaFoldDB" id="A0A9P6DNW7"/>
<dbReference type="InterPro" id="IPR000340">
    <property type="entry name" value="Dual-sp_phosphatase_cat-dom"/>
</dbReference>
<accession>A0A9P6DNW7</accession>
<reference evidence="3" key="1">
    <citation type="journal article" date="2020" name="Nat. Commun.">
        <title>Large-scale genome sequencing of mycorrhizal fungi provides insights into the early evolution of symbiotic traits.</title>
        <authorList>
            <person name="Miyauchi S."/>
            <person name="Kiss E."/>
            <person name="Kuo A."/>
            <person name="Drula E."/>
            <person name="Kohler A."/>
            <person name="Sanchez-Garcia M."/>
            <person name="Morin E."/>
            <person name="Andreopoulos B."/>
            <person name="Barry K.W."/>
            <person name="Bonito G."/>
            <person name="Buee M."/>
            <person name="Carver A."/>
            <person name="Chen C."/>
            <person name="Cichocki N."/>
            <person name="Clum A."/>
            <person name="Culley D."/>
            <person name="Crous P.W."/>
            <person name="Fauchery L."/>
            <person name="Girlanda M."/>
            <person name="Hayes R.D."/>
            <person name="Keri Z."/>
            <person name="LaButti K."/>
            <person name="Lipzen A."/>
            <person name="Lombard V."/>
            <person name="Magnuson J."/>
            <person name="Maillard F."/>
            <person name="Murat C."/>
            <person name="Nolan M."/>
            <person name="Ohm R.A."/>
            <person name="Pangilinan J."/>
            <person name="Pereira M.F."/>
            <person name="Perotto S."/>
            <person name="Peter M."/>
            <person name="Pfister S."/>
            <person name="Riley R."/>
            <person name="Sitrit Y."/>
            <person name="Stielow J.B."/>
            <person name="Szollosi G."/>
            <person name="Zifcakova L."/>
            <person name="Stursova M."/>
            <person name="Spatafora J.W."/>
            <person name="Tedersoo L."/>
            <person name="Vaario L.M."/>
            <person name="Yamada A."/>
            <person name="Yan M."/>
            <person name="Wang P."/>
            <person name="Xu J."/>
            <person name="Bruns T."/>
            <person name="Baldrian P."/>
            <person name="Vilgalys R."/>
            <person name="Dunand C."/>
            <person name="Henrissat B."/>
            <person name="Grigoriev I.V."/>
            <person name="Hibbett D."/>
            <person name="Nagy L.G."/>
            <person name="Martin F.M."/>
        </authorList>
    </citation>
    <scope>NUCLEOTIDE SEQUENCE</scope>
    <source>
        <strain evidence="3">UP504</strain>
    </source>
</reference>
<comment type="caution">
    <text evidence="3">The sequence shown here is derived from an EMBL/GenBank/DDBJ whole genome shotgun (WGS) entry which is preliminary data.</text>
</comment>
<dbReference type="SUPFAM" id="SSF52799">
    <property type="entry name" value="(Phosphotyrosine protein) phosphatases II"/>
    <property type="match status" value="1"/>
</dbReference>
<gene>
    <name evidence="3" type="ORF">BS47DRAFT_516878</name>
</gene>
<evidence type="ECO:0000313" key="3">
    <source>
        <dbReference type="EMBL" id="KAF9505643.1"/>
    </source>
</evidence>
<dbReference type="PROSITE" id="PS50054">
    <property type="entry name" value="TYR_PHOSPHATASE_DUAL"/>
    <property type="match status" value="1"/>
</dbReference>
<dbReference type="Pfam" id="PF00782">
    <property type="entry name" value="DSPc"/>
    <property type="match status" value="1"/>
</dbReference>